<evidence type="ECO:0000313" key="1">
    <source>
        <dbReference type="EMBL" id="GBP57466.1"/>
    </source>
</evidence>
<dbReference type="AlphaFoldDB" id="A0A4C1X152"/>
<protein>
    <submittedName>
        <fullName evidence="1">Uncharacterized protein</fullName>
    </submittedName>
</protein>
<accession>A0A4C1X152</accession>
<reference evidence="1 2" key="1">
    <citation type="journal article" date="2019" name="Commun. Biol.">
        <title>The bagworm genome reveals a unique fibroin gene that provides high tensile strength.</title>
        <authorList>
            <person name="Kono N."/>
            <person name="Nakamura H."/>
            <person name="Ohtoshi R."/>
            <person name="Tomita M."/>
            <person name="Numata K."/>
            <person name="Arakawa K."/>
        </authorList>
    </citation>
    <scope>NUCLEOTIDE SEQUENCE [LARGE SCALE GENOMIC DNA]</scope>
</reference>
<dbReference type="EMBL" id="BGZK01000717">
    <property type="protein sequence ID" value="GBP57466.1"/>
    <property type="molecule type" value="Genomic_DNA"/>
</dbReference>
<keyword evidence="2" id="KW-1185">Reference proteome</keyword>
<name>A0A4C1X152_EUMVA</name>
<proteinExistence type="predicted"/>
<organism evidence="1 2">
    <name type="scientific">Eumeta variegata</name>
    <name type="common">Bagworm moth</name>
    <name type="synonym">Eumeta japonica</name>
    <dbReference type="NCBI Taxonomy" id="151549"/>
    <lineage>
        <taxon>Eukaryota</taxon>
        <taxon>Metazoa</taxon>
        <taxon>Ecdysozoa</taxon>
        <taxon>Arthropoda</taxon>
        <taxon>Hexapoda</taxon>
        <taxon>Insecta</taxon>
        <taxon>Pterygota</taxon>
        <taxon>Neoptera</taxon>
        <taxon>Endopterygota</taxon>
        <taxon>Lepidoptera</taxon>
        <taxon>Glossata</taxon>
        <taxon>Ditrysia</taxon>
        <taxon>Tineoidea</taxon>
        <taxon>Psychidae</taxon>
        <taxon>Oiketicinae</taxon>
        <taxon>Eumeta</taxon>
    </lineage>
</organism>
<comment type="caution">
    <text evidence="1">The sequence shown here is derived from an EMBL/GenBank/DDBJ whole genome shotgun (WGS) entry which is preliminary data.</text>
</comment>
<evidence type="ECO:0000313" key="2">
    <source>
        <dbReference type="Proteomes" id="UP000299102"/>
    </source>
</evidence>
<gene>
    <name evidence="1" type="ORF">EVAR_36118_1</name>
</gene>
<sequence>MAMMVVRSARRLRVFEFLPTRILDFKLKSNRTTFWVSWFVRSRAPTERFNLKTVSGIGFESETRNRIVSKDRDRNQETIIQSGDETEIDSKVFLSAIGRLSADESSAILGTSSPAAADYLIIQNRRRTISGDAGPVCETPRSQRGGR</sequence>
<dbReference type="Proteomes" id="UP000299102">
    <property type="component" value="Unassembled WGS sequence"/>
</dbReference>